<protein>
    <recommendedName>
        <fullName evidence="10">signal-recognition-particle GTPase</fullName>
        <ecNumber evidence="10">3.6.5.4</ecNumber>
    </recommendedName>
</protein>
<dbReference type="EC" id="3.6.5.4" evidence="10"/>
<dbReference type="CDD" id="cd18539">
    <property type="entry name" value="SRP_G"/>
    <property type="match status" value="1"/>
</dbReference>
<dbReference type="InterPro" id="IPR004780">
    <property type="entry name" value="SRP"/>
</dbReference>
<comment type="catalytic activity">
    <reaction evidence="11">
        <text>GTP + H2O = GDP + phosphate + H(+)</text>
        <dbReference type="Rhea" id="RHEA:19669"/>
        <dbReference type="ChEBI" id="CHEBI:15377"/>
        <dbReference type="ChEBI" id="CHEBI:15378"/>
        <dbReference type="ChEBI" id="CHEBI:37565"/>
        <dbReference type="ChEBI" id="CHEBI:43474"/>
        <dbReference type="ChEBI" id="CHEBI:58189"/>
        <dbReference type="EC" id="3.6.5.4"/>
    </reaction>
</comment>
<feature type="domain" description="SRP54-type proteins GTP-binding" evidence="12">
    <location>
        <begin position="268"/>
        <end position="281"/>
    </location>
</feature>
<evidence type="ECO:0000256" key="1">
    <source>
        <dbReference type="ARBA" id="ARBA00004496"/>
    </source>
</evidence>
<dbReference type="GO" id="GO:0008312">
    <property type="term" value="F:7S RNA binding"/>
    <property type="evidence" value="ECO:0007669"/>
    <property type="project" value="InterPro"/>
</dbReference>
<evidence type="ECO:0000256" key="5">
    <source>
        <dbReference type="ARBA" id="ARBA00022801"/>
    </source>
</evidence>
<dbReference type="STRING" id="1318617.MGM1_3160"/>
<dbReference type="GO" id="GO:0006614">
    <property type="term" value="P:SRP-dependent cotranslational protein targeting to membrane"/>
    <property type="evidence" value="ECO:0007669"/>
    <property type="project" value="InterPro"/>
</dbReference>
<dbReference type="InterPro" id="IPR036891">
    <property type="entry name" value="Signal_recog_part_SRP54_M_sf"/>
</dbReference>
<evidence type="ECO:0000256" key="3">
    <source>
        <dbReference type="ARBA" id="ARBA00022490"/>
    </source>
</evidence>
<dbReference type="PANTHER" id="PTHR11564">
    <property type="entry name" value="SIGNAL RECOGNITION PARTICLE 54K PROTEIN SRP54"/>
    <property type="match status" value="1"/>
</dbReference>
<dbReference type="KEGG" id="mgj:MGM1_3160"/>
<proteinExistence type="inferred from homology"/>
<evidence type="ECO:0000256" key="6">
    <source>
        <dbReference type="ARBA" id="ARBA00022884"/>
    </source>
</evidence>
<keyword evidence="9" id="KW-0687">Ribonucleoprotein</keyword>
<dbReference type="GO" id="GO:0048500">
    <property type="term" value="C:signal recognition particle"/>
    <property type="evidence" value="ECO:0007669"/>
    <property type="project" value="InterPro"/>
</dbReference>
<keyword evidence="3" id="KW-0963">Cytoplasm</keyword>
<dbReference type="Gene3D" id="1.20.120.140">
    <property type="entry name" value="Signal recognition particle SRP54, nucleotide-binding domain"/>
    <property type="match status" value="1"/>
</dbReference>
<keyword evidence="5" id="KW-0378">Hydrolase</keyword>
<dbReference type="PANTHER" id="PTHR11564:SF5">
    <property type="entry name" value="SIGNAL RECOGNITION PARTICLE SUBUNIT SRP54"/>
    <property type="match status" value="1"/>
</dbReference>
<evidence type="ECO:0000256" key="7">
    <source>
        <dbReference type="ARBA" id="ARBA00023134"/>
    </source>
</evidence>
<dbReference type="SMART" id="SM00963">
    <property type="entry name" value="SRP54_N"/>
    <property type="match status" value="1"/>
</dbReference>
<dbReference type="EMBL" id="CP007711">
    <property type="protein sequence ID" value="AIV03689.1"/>
    <property type="molecule type" value="Genomic_DNA"/>
</dbReference>
<evidence type="ECO:0000256" key="10">
    <source>
        <dbReference type="ARBA" id="ARBA00035672"/>
    </source>
</evidence>
<dbReference type="Gene3D" id="3.40.50.300">
    <property type="entry name" value="P-loop containing nucleotide triphosphate hydrolases"/>
    <property type="match status" value="1"/>
</dbReference>
<evidence type="ECO:0000256" key="2">
    <source>
        <dbReference type="ARBA" id="ARBA00005450"/>
    </source>
</evidence>
<dbReference type="SMART" id="SM00382">
    <property type="entry name" value="AAA"/>
    <property type="match status" value="1"/>
</dbReference>
<dbReference type="GO" id="GO:0003924">
    <property type="term" value="F:GTPase activity"/>
    <property type="evidence" value="ECO:0007669"/>
    <property type="project" value="InterPro"/>
</dbReference>
<dbReference type="Gene3D" id="1.10.260.30">
    <property type="entry name" value="Signal recognition particle, SRP54 subunit, M-domain"/>
    <property type="match status" value="1"/>
</dbReference>
<dbReference type="SUPFAM" id="SSF52540">
    <property type="entry name" value="P-loop containing nucleoside triphosphate hydrolases"/>
    <property type="match status" value="1"/>
</dbReference>
<dbReference type="Pfam" id="PF00448">
    <property type="entry name" value="SRP54"/>
    <property type="match status" value="1"/>
</dbReference>
<keyword evidence="14" id="KW-1185">Reference proteome</keyword>
<evidence type="ECO:0000256" key="4">
    <source>
        <dbReference type="ARBA" id="ARBA00022741"/>
    </source>
</evidence>
<organism evidence="13 14">
    <name type="scientific">Candidatus Malacoplasma girerdii</name>
    <dbReference type="NCBI Taxonomy" id="1318617"/>
    <lineage>
        <taxon>Bacteria</taxon>
        <taxon>Bacillati</taxon>
        <taxon>Mycoplasmatota</taxon>
        <taxon>Mycoplasmoidales</taxon>
        <taxon>Mycoplasmoidaceae</taxon>
        <taxon>Malacoplasma</taxon>
    </lineage>
</organism>
<reference evidence="13 14" key="1">
    <citation type="journal article" date="2014" name="PLoS ONE">
        <title>An emerging Mycoplasma associated with trichomoniasis, vaginal infection and disease.</title>
        <authorList>
            <consortium name="Vaginal Microbiome Consortium"/>
            <person name="Fettweis J.M."/>
            <person name="Serrano M.G."/>
            <person name="Huang B."/>
            <person name="Brooks J.P."/>
            <person name="Glascock A.L."/>
            <person name="Sheth N.U."/>
            <person name="Strauss J.F.III."/>
            <person name="Jefferson K.K."/>
            <person name="Buck G.A."/>
        </authorList>
    </citation>
    <scope>NUCLEOTIDE SEQUENCE [LARGE SCALE GENOMIC DNA]</scope>
    <source>
        <strain evidence="13 14">VCU_M1</strain>
    </source>
</reference>
<dbReference type="Proteomes" id="UP000030066">
    <property type="component" value="Chromosome"/>
</dbReference>
<gene>
    <name evidence="13" type="primary">ffh</name>
    <name evidence="13" type="ORF">MGM1_3160</name>
</gene>
<dbReference type="InterPro" id="IPR022941">
    <property type="entry name" value="SRP54"/>
</dbReference>
<dbReference type="AlphaFoldDB" id="A0A097SSX9"/>
<dbReference type="InterPro" id="IPR004125">
    <property type="entry name" value="Signal_recog_particle_SRP54_M"/>
</dbReference>
<dbReference type="InterPro" id="IPR042101">
    <property type="entry name" value="SRP54_N_sf"/>
</dbReference>
<name>A0A097SSX9_9BACT</name>
<comment type="subcellular location">
    <subcellularLocation>
        <location evidence="1">Cytoplasm</location>
    </subcellularLocation>
</comment>
<dbReference type="HOGENOM" id="CLU_009301_6_0_14"/>
<evidence type="ECO:0000256" key="8">
    <source>
        <dbReference type="ARBA" id="ARBA00023135"/>
    </source>
</evidence>
<keyword evidence="4" id="KW-0547">Nucleotide-binding</keyword>
<dbReference type="InterPro" id="IPR027417">
    <property type="entry name" value="P-loop_NTPase"/>
</dbReference>
<dbReference type="GO" id="GO:0005525">
    <property type="term" value="F:GTP binding"/>
    <property type="evidence" value="ECO:0007669"/>
    <property type="project" value="UniProtKB-KW"/>
</dbReference>
<accession>A0A097SSX9</accession>
<dbReference type="SUPFAM" id="SSF47446">
    <property type="entry name" value="Signal peptide-binding domain"/>
    <property type="match status" value="1"/>
</dbReference>
<evidence type="ECO:0000313" key="14">
    <source>
        <dbReference type="Proteomes" id="UP000030066"/>
    </source>
</evidence>
<dbReference type="InterPro" id="IPR013822">
    <property type="entry name" value="Signal_recog_particl_SRP54_hlx"/>
</dbReference>
<dbReference type="Pfam" id="PF02978">
    <property type="entry name" value="SRP_SPB"/>
    <property type="match status" value="1"/>
</dbReference>
<comment type="similarity">
    <text evidence="2">Belongs to the GTP-binding SRP family. SRP54 subfamily.</text>
</comment>
<keyword evidence="8" id="KW-0733">Signal recognition particle</keyword>
<evidence type="ECO:0000256" key="11">
    <source>
        <dbReference type="ARBA" id="ARBA00048027"/>
    </source>
</evidence>
<sequence length="445" mass="49890">MLKSFISSIVAKHMSKKLNDMTIAEEDVTELLKQIRITLLSADVNLLVVKDLIKNIRAKTIGQIVGPNTDAQQFMLNVIHDELQTILGGNLQPLVTNTNPVKIMLVGLQGSGKTTTAGKLARHAIDKLNKKPLLVALDVYRPAAIDQLRTLANETHSDFYEKGINLPNLTAFEALEVAKSQNNNFIIFDTAGRLQTNEELMNELVAIKKAIKPDEILMVVDSMSGQDMINVASEFHEKLNLTGFIITKLDSDACGGVALSLTHLLNVPIKLMGVGERMGNLDIFYPNRMADRIMGMGDIMSLAEKARDVIDEDFAKKSFTKMIAGKMDLEDLLLQTKQMQKLGSLGSIAKMLPNSKSLENQDFDAAEEKIRVWTILMNSMTLHERRNPRLFKLQPNRKIRVLKGSGRKPEEFNKLINTWETFRKQMENVGIELKKGKNPFAKFFK</sequence>
<dbReference type="Pfam" id="PF02881">
    <property type="entry name" value="SRP54_N"/>
    <property type="match status" value="1"/>
</dbReference>
<evidence type="ECO:0000256" key="9">
    <source>
        <dbReference type="ARBA" id="ARBA00023274"/>
    </source>
</evidence>
<dbReference type="SMART" id="SM00962">
    <property type="entry name" value="SRP54"/>
    <property type="match status" value="1"/>
</dbReference>
<evidence type="ECO:0000259" key="12">
    <source>
        <dbReference type="PROSITE" id="PS00300"/>
    </source>
</evidence>
<dbReference type="eggNOG" id="COG0541">
    <property type="taxonomic scope" value="Bacteria"/>
</dbReference>
<keyword evidence="7" id="KW-0342">GTP-binding</keyword>
<dbReference type="NCBIfam" id="TIGR00959">
    <property type="entry name" value="ffh"/>
    <property type="match status" value="1"/>
</dbReference>
<dbReference type="InterPro" id="IPR000897">
    <property type="entry name" value="SRP54_GTPase_dom"/>
</dbReference>
<evidence type="ECO:0000313" key="13">
    <source>
        <dbReference type="EMBL" id="AIV03689.1"/>
    </source>
</evidence>
<dbReference type="InterPro" id="IPR036225">
    <property type="entry name" value="SRP/SRP_N"/>
</dbReference>
<dbReference type="InterPro" id="IPR003593">
    <property type="entry name" value="AAA+_ATPase"/>
</dbReference>
<dbReference type="PROSITE" id="PS00300">
    <property type="entry name" value="SRP54"/>
    <property type="match status" value="1"/>
</dbReference>
<dbReference type="SUPFAM" id="SSF47364">
    <property type="entry name" value="Domain of the SRP/SRP receptor G-proteins"/>
    <property type="match status" value="1"/>
</dbReference>
<keyword evidence="6" id="KW-0694">RNA-binding</keyword>